<feature type="transmembrane region" description="Helical" evidence="8">
    <location>
        <begin position="100"/>
        <end position="122"/>
    </location>
</feature>
<evidence type="ECO:0000313" key="10">
    <source>
        <dbReference type="Proteomes" id="UP000886889"/>
    </source>
</evidence>
<dbReference type="GO" id="GO:0008360">
    <property type="term" value="P:regulation of cell shape"/>
    <property type="evidence" value="ECO:0007669"/>
    <property type="project" value="UniProtKB-KW"/>
</dbReference>
<evidence type="ECO:0000256" key="2">
    <source>
        <dbReference type="ARBA" id="ARBA00007776"/>
    </source>
</evidence>
<dbReference type="GO" id="GO:0005886">
    <property type="term" value="C:plasma membrane"/>
    <property type="evidence" value="ECO:0007669"/>
    <property type="project" value="UniProtKB-SubCell"/>
</dbReference>
<evidence type="ECO:0000256" key="5">
    <source>
        <dbReference type="ARBA" id="ARBA00022960"/>
    </source>
</evidence>
<reference evidence="9" key="1">
    <citation type="submission" date="2020-10" db="EMBL/GenBank/DDBJ databases">
        <authorList>
            <person name="Gilroy R."/>
        </authorList>
    </citation>
    <scope>NUCLEOTIDE SEQUENCE</scope>
    <source>
        <strain evidence="9">ChiBcec6-7307</strain>
    </source>
</reference>
<evidence type="ECO:0000256" key="8">
    <source>
        <dbReference type="SAM" id="Phobius"/>
    </source>
</evidence>
<feature type="transmembrane region" description="Helical" evidence="8">
    <location>
        <begin position="134"/>
        <end position="156"/>
    </location>
</feature>
<dbReference type="EMBL" id="DVOS01000005">
    <property type="protein sequence ID" value="HIV22405.1"/>
    <property type="molecule type" value="Genomic_DNA"/>
</dbReference>
<keyword evidence="7 8" id="KW-0472">Membrane</keyword>
<organism evidence="9 10">
    <name type="scientific">Candidatus Merdiplasma excrementigallinarum</name>
    <dbReference type="NCBI Taxonomy" id="2840864"/>
    <lineage>
        <taxon>Bacteria</taxon>
        <taxon>Bacillati</taxon>
        <taxon>Bacillota</taxon>
        <taxon>Clostridia</taxon>
        <taxon>Lachnospirales</taxon>
        <taxon>Lachnospiraceae</taxon>
        <taxon>Lachnospiraceae incertae sedis</taxon>
        <taxon>Candidatus Merdiplasma</taxon>
    </lineage>
</organism>
<sequence>MRRKIVMALLIVISCILQCSLFQLIEIASIKPNLLLILTVSFGLMRGRRSGLLTGFFCGLCCDLFFESILGFQALLYMWIGYFSGFFYRIFYDDDIKTPLLLISGADLVYGICQYAFTFLLRGRIHFFFYLRRIIIPEVLYTLILTIITYRLIYYINQKLCRTDKRSIDSLV</sequence>
<dbReference type="Pfam" id="PF04093">
    <property type="entry name" value="MreD"/>
    <property type="match status" value="1"/>
</dbReference>
<comment type="subcellular location">
    <subcellularLocation>
        <location evidence="1">Cell membrane</location>
        <topology evidence="1">Multi-pass membrane protein</topology>
    </subcellularLocation>
</comment>
<evidence type="ECO:0000256" key="7">
    <source>
        <dbReference type="ARBA" id="ARBA00023136"/>
    </source>
</evidence>
<evidence type="ECO:0000313" key="9">
    <source>
        <dbReference type="EMBL" id="HIV22405.1"/>
    </source>
</evidence>
<dbReference type="PROSITE" id="PS51257">
    <property type="entry name" value="PROKAR_LIPOPROTEIN"/>
    <property type="match status" value="1"/>
</dbReference>
<accession>A0A9D1T7L7</accession>
<reference evidence="9" key="2">
    <citation type="journal article" date="2021" name="PeerJ">
        <title>Extensive microbial diversity within the chicken gut microbiome revealed by metagenomics and culture.</title>
        <authorList>
            <person name="Gilroy R."/>
            <person name="Ravi A."/>
            <person name="Getino M."/>
            <person name="Pursley I."/>
            <person name="Horton D.L."/>
            <person name="Alikhan N.F."/>
            <person name="Baker D."/>
            <person name="Gharbi K."/>
            <person name="Hall N."/>
            <person name="Watson M."/>
            <person name="Adriaenssens E.M."/>
            <person name="Foster-Nyarko E."/>
            <person name="Jarju S."/>
            <person name="Secka A."/>
            <person name="Antonio M."/>
            <person name="Oren A."/>
            <person name="Chaudhuri R.R."/>
            <person name="La Ragione R."/>
            <person name="Hildebrand F."/>
            <person name="Pallen M.J."/>
        </authorList>
    </citation>
    <scope>NUCLEOTIDE SEQUENCE</scope>
    <source>
        <strain evidence="9">ChiBcec6-7307</strain>
    </source>
</reference>
<dbReference type="PIRSF" id="PIRSF037497">
    <property type="entry name" value="MreD_Clostridium/Treponema_prd"/>
    <property type="match status" value="1"/>
</dbReference>
<dbReference type="Proteomes" id="UP000886889">
    <property type="component" value="Unassembled WGS sequence"/>
</dbReference>
<proteinExistence type="inferred from homology"/>
<keyword evidence="6 8" id="KW-1133">Transmembrane helix</keyword>
<name>A0A9D1T7L7_9FIRM</name>
<dbReference type="InterPro" id="IPR017225">
    <property type="entry name" value="Cell_shape_determin_MreD_prd"/>
</dbReference>
<evidence type="ECO:0000256" key="3">
    <source>
        <dbReference type="ARBA" id="ARBA00022475"/>
    </source>
</evidence>
<evidence type="ECO:0000256" key="4">
    <source>
        <dbReference type="ARBA" id="ARBA00022692"/>
    </source>
</evidence>
<keyword evidence="4 8" id="KW-0812">Transmembrane</keyword>
<dbReference type="InterPro" id="IPR007227">
    <property type="entry name" value="Cell_shape_determining_MreD"/>
</dbReference>
<comment type="caution">
    <text evidence="9">The sequence shown here is derived from an EMBL/GenBank/DDBJ whole genome shotgun (WGS) entry which is preliminary data.</text>
</comment>
<gene>
    <name evidence="9" type="primary">mreD</name>
    <name evidence="9" type="ORF">IAC80_00555</name>
</gene>
<dbReference type="AlphaFoldDB" id="A0A9D1T7L7"/>
<evidence type="ECO:0000256" key="1">
    <source>
        <dbReference type="ARBA" id="ARBA00004651"/>
    </source>
</evidence>
<keyword evidence="3" id="KW-1003">Cell membrane</keyword>
<keyword evidence="5" id="KW-0133">Cell shape</keyword>
<comment type="similarity">
    <text evidence="2">Belongs to the MreD family.</text>
</comment>
<protein>
    <submittedName>
        <fullName evidence="9">Rod shape-determining protein MreD</fullName>
    </submittedName>
</protein>
<evidence type="ECO:0000256" key="6">
    <source>
        <dbReference type="ARBA" id="ARBA00022989"/>
    </source>
</evidence>
<dbReference type="NCBIfam" id="TIGR03426">
    <property type="entry name" value="shape_MreD"/>
    <property type="match status" value="1"/>
</dbReference>